<dbReference type="AlphaFoldDB" id="A0AAV0ZSV7"/>
<dbReference type="PROSITE" id="PS51393">
    <property type="entry name" value="LIPOXYGENASE_3"/>
    <property type="match status" value="1"/>
</dbReference>
<name>A0AAV0ZSV7_VICFA</name>
<evidence type="ECO:0000256" key="11">
    <source>
        <dbReference type="SAM" id="MobiDB-lite"/>
    </source>
</evidence>
<evidence type="ECO:0000313" key="15">
    <source>
        <dbReference type="Proteomes" id="UP001157006"/>
    </source>
</evidence>
<keyword evidence="4" id="KW-0925">Oxylipin biosynthesis</keyword>
<keyword evidence="5" id="KW-0276">Fatty acid metabolism</keyword>
<accession>A0AAV0ZSV7</accession>
<reference evidence="14 15" key="1">
    <citation type="submission" date="2023-01" db="EMBL/GenBank/DDBJ databases">
        <authorList>
            <person name="Kreplak J."/>
        </authorList>
    </citation>
    <scope>NUCLEOTIDE SEQUENCE [LARGE SCALE GENOMIC DNA]</scope>
</reference>
<dbReference type="Gene3D" id="4.10.372.10">
    <property type="entry name" value="Lipoxygenase-1, Domain 3"/>
    <property type="match status" value="1"/>
</dbReference>
<dbReference type="InterPro" id="IPR000907">
    <property type="entry name" value="LipOase"/>
</dbReference>
<comment type="caution">
    <text evidence="10">Lacks conserved residue(s) required for the propagation of feature annotation.</text>
</comment>
<dbReference type="GO" id="GO:0046872">
    <property type="term" value="F:metal ion binding"/>
    <property type="evidence" value="ECO:0007669"/>
    <property type="project" value="UniProtKB-KW"/>
</dbReference>
<evidence type="ECO:0000256" key="7">
    <source>
        <dbReference type="ARBA" id="ARBA00023002"/>
    </source>
</evidence>
<protein>
    <submittedName>
        <fullName evidence="14">Uncharacterized protein</fullName>
    </submittedName>
</protein>
<dbReference type="GO" id="GO:0034440">
    <property type="term" value="P:lipid oxidation"/>
    <property type="evidence" value="ECO:0007669"/>
    <property type="project" value="InterPro"/>
</dbReference>
<dbReference type="InterPro" id="IPR013819">
    <property type="entry name" value="LipOase_C"/>
</dbReference>
<evidence type="ECO:0000256" key="8">
    <source>
        <dbReference type="ARBA" id="ARBA00023098"/>
    </source>
</evidence>
<dbReference type="GO" id="GO:0031408">
    <property type="term" value="P:oxylipin biosynthetic process"/>
    <property type="evidence" value="ECO:0007669"/>
    <property type="project" value="UniProtKB-KW"/>
</dbReference>
<keyword evidence="7" id="KW-0560">Oxidoreductase</keyword>
<evidence type="ECO:0000256" key="3">
    <source>
        <dbReference type="ARBA" id="ARBA00022723"/>
    </source>
</evidence>
<dbReference type="Pfam" id="PF01477">
    <property type="entry name" value="PLAT"/>
    <property type="match status" value="1"/>
</dbReference>
<evidence type="ECO:0000256" key="10">
    <source>
        <dbReference type="PROSITE-ProRule" id="PRU00152"/>
    </source>
</evidence>
<dbReference type="SMART" id="SM00308">
    <property type="entry name" value="LH2"/>
    <property type="match status" value="1"/>
</dbReference>
<evidence type="ECO:0000256" key="6">
    <source>
        <dbReference type="ARBA" id="ARBA00022964"/>
    </source>
</evidence>
<feature type="domain" description="PLAT" evidence="12">
    <location>
        <begin position="1"/>
        <end position="100"/>
    </location>
</feature>
<keyword evidence="3" id="KW-0479">Metal-binding</keyword>
<keyword evidence="6" id="KW-0223">Dioxygenase</keyword>
<dbReference type="Gene3D" id="2.60.60.20">
    <property type="entry name" value="PLAT/LH2 domain"/>
    <property type="match status" value="1"/>
</dbReference>
<dbReference type="InterPro" id="IPR036226">
    <property type="entry name" value="LipOase_C_sf"/>
</dbReference>
<evidence type="ECO:0000259" key="13">
    <source>
        <dbReference type="PROSITE" id="PS51393"/>
    </source>
</evidence>
<keyword evidence="2" id="KW-0444">Lipid biosynthesis</keyword>
<evidence type="ECO:0000259" key="12">
    <source>
        <dbReference type="PROSITE" id="PS50095"/>
    </source>
</evidence>
<dbReference type="InterPro" id="IPR001024">
    <property type="entry name" value="PLAT/LH2_dom"/>
</dbReference>
<keyword evidence="8" id="KW-0443">Lipid metabolism</keyword>
<feature type="domain" description="Lipoxygenase" evidence="13">
    <location>
        <begin position="103"/>
        <end position="303"/>
    </location>
</feature>
<dbReference type="InterPro" id="IPR036392">
    <property type="entry name" value="PLAT/LH2_dom_sf"/>
</dbReference>
<dbReference type="SUPFAM" id="SSF49723">
    <property type="entry name" value="Lipase/lipooxygenase domain (PLAT/LH2 domain)"/>
    <property type="match status" value="1"/>
</dbReference>
<evidence type="ECO:0000256" key="1">
    <source>
        <dbReference type="ARBA" id="ARBA00009419"/>
    </source>
</evidence>
<keyword evidence="15" id="KW-1185">Reference proteome</keyword>
<dbReference type="InterPro" id="IPR001246">
    <property type="entry name" value="LipOase_plant"/>
</dbReference>
<dbReference type="PROSITE" id="PS50095">
    <property type="entry name" value="PLAT"/>
    <property type="match status" value="1"/>
</dbReference>
<dbReference type="Pfam" id="PF00305">
    <property type="entry name" value="Lipoxygenase"/>
    <property type="match status" value="1"/>
</dbReference>
<proteinExistence type="inferred from homology"/>
<dbReference type="Proteomes" id="UP001157006">
    <property type="component" value="Chromosome 3"/>
</dbReference>
<keyword evidence="9" id="KW-0275">Fatty acid biosynthesis</keyword>
<sequence length="303" mass="34684">MFRTLRNAENERQTKLEKERIKGYVHLTHRSVKEIKYEADFEVPANFGEIGAVLVENEHKRESFMKEIVLDGFLTGPIKFSCDSWVHSKFDNPDLRVFFSNKCYLPFETPEGLKRLREGELVALRGNGQGERKVFERIYDYDVYNDLGNPDKDPGLKRSVLGGKEHPYPRRCRTGRPRCTKDPLSEKPSDKVYVPRDESFSDVKQATFSVNTLKSALHALVPVLRTSVVDKNLGFPIFSAIDDLFNEGYNLPSQQQKDLKTILPRLVKLVQDIMEEEETYQDGQDEQITAATTEEDGTNGGDD</sequence>
<dbReference type="PRINTS" id="PR00468">
    <property type="entry name" value="PLTLPOXGNASE"/>
</dbReference>
<gene>
    <name evidence="14" type="ORF">VFH_III001080</name>
</gene>
<dbReference type="PANTHER" id="PTHR11771">
    <property type="entry name" value="LIPOXYGENASE"/>
    <property type="match status" value="1"/>
</dbReference>
<feature type="compositionally biased region" description="Acidic residues" evidence="11">
    <location>
        <begin position="293"/>
        <end position="303"/>
    </location>
</feature>
<evidence type="ECO:0000256" key="2">
    <source>
        <dbReference type="ARBA" id="ARBA00022516"/>
    </source>
</evidence>
<evidence type="ECO:0000256" key="4">
    <source>
        <dbReference type="ARBA" id="ARBA00022767"/>
    </source>
</evidence>
<dbReference type="EMBL" id="OX451738">
    <property type="protein sequence ID" value="CAI8601571.1"/>
    <property type="molecule type" value="Genomic_DNA"/>
</dbReference>
<dbReference type="InterPro" id="IPR027433">
    <property type="entry name" value="Lipoxygenase_dom_3"/>
</dbReference>
<evidence type="ECO:0000256" key="5">
    <source>
        <dbReference type="ARBA" id="ARBA00022832"/>
    </source>
</evidence>
<dbReference type="Gene3D" id="4.10.375.10">
    <property type="entry name" value="Lipoxygenase-1, Domain 2"/>
    <property type="match status" value="1"/>
</dbReference>
<dbReference type="GO" id="GO:0016702">
    <property type="term" value="F:oxidoreductase activity, acting on single donors with incorporation of molecular oxygen, incorporation of two atoms of oxygen"/>
    <property type="evidence" value="ECO:0007669"/>
    <property type="project" value="InterPro"/>
</dbReference>
<evidence type="ECO:0000256" key="9">
    <source>
        <dbReference type="ARBA" id="ARBA00023160"/>
    </source>
</evidence>
<feature type="region of interest" description="Disordered" evidence="11">
    <location>
        <begin position="278"/>
        <end position="303"/>
    </location>
</feature>
<organism evidence="14 15">
    <name type="scientific">Vicia faba</name>
    <name type="common">Broad bean</name>
    <name type="synonym">Faba vulgaris</name>
    <dbReference type="NCBI Taxonomy" id="3906"/>
    <lineage>
        <taxon>Eukaryota</taxon>
        <taxon>Viridiplantae</taxon>
        <taxon>Streptophyta</taxon>
        <taxon>Embryophyta</taxon>
        <taxon>Tracheophyta</taxon>
        <taxon>Spermatophyta</taxon>
        <taxon>Magnoliopsida</taxon>
        <taxon>eudicotyledons</taxon>
        <taxon>Gunneridae</taxon>
        <taxon>Pentapetalae</taxon>
        <taxon>rosids</taxon>
        <taxon>fabids</taxon>
        <taxon>Fabales</taxon>
        <taxon>Fabaceae</taxon>
        <taxon>Papilionoideae</taxon>
        <taxon>50 kb inversion clade</taxon>
        <taxon>NPAAA clade</taxon>
        <taxon>Hologalegina</taxon>
        <taxon>IRL clade</taxon>
        <taxon>Fabeae</taxon>
        <taxon>Vicia</taxon>
    </lineage>
</organism>
<evidence type="ECO:0000313" key="14">
    <source>
        <dbReference type="EMBL" id="CAI8601571.1"/>
    </source>
</evidence>
<dbReference type="GO" id="GO:0006633">
    <property type="term" value="P:fatty acid biosynthetic process"/>
    <property type="evidence" value="ECO:0007669"/>
    <property type="project" value="UniProtKB-KW"/>
</dbReference>
<comment type="similarity">
    <text evidence="1">Belongs to the lipoxygenase family.</text>
</comment>
<dbReference type="SUPFAM" id="SSF48484">
    <property type="entry name" value="Lipoxigenase"/>
    <property type="match status" value="1"/>
</dbReference>